<gene>
    <name evidence="2" type="ORF">ALC53_04710</name>
</gene>
<dbReference type="EMBL" id="KQ976453">
    <property type="protein sequence ID" value="KYM85467.1"/>
    <property type="molecule type" value="Genomic_DNA"/>
</dbReference>
<keyword evidence="3" id="KW-1185">Reference proteome</keyword>
<accession>A0A195BLB2</accession>
<evidence type="ECO:0000256" key="1">
    <source>
        <dbReference type="SAM" id="MobiDB-lite"/>
    </source>
</evidence>
<name>A0A195BLB2_9HYME</name>
<feature type="compositionally biased region" description="Basic and acidic residues" evidence="1">
    <location>
        <begin position="293"/>
        <end position="307"/>
    </location>
</feature>
<dbReference type="Proteomes" id="UP000078540">
    <property type="component" value="Unassembled WGS sequence"/>
</dbReference>
<feature type="region of interest" description="Disordered" evidence="1">
    <location>
        <begin position="266"/>
        <end position="307"/>
    </location>
</feature>
<organism evidence="2 3">
    <name type="scientific">Atta colombica</name>
    <dbReference type="NCBI Taxonomy" id="520822"/>
    <lineage>
        <taxon>Eukaryota</taxon>
        <taxon>Metazoa</taxon>
        <taxon>Ecdysozoa</taxon>
        <taxon>Arthropoda</taxon>
        <taxon>Hexapoda</taxon>
        <taxon>Insecta</taxon>
        <taxon>Pterygota</taxon>
        <taxon>Neoptera</taxon>
        <taxon>Endopterygota</taxon>
        <taxon>Hymenoptera</taxon>
        <taxon>Apocrita</taxon>
        <taxon>Aculeata</taxon>
        <taxon>Formicoidea</taxon>
        <taxon>Formicidae</taxon>
        <taxon>Myrmicinae</taxon>
        <taxon>Atta</taxon>
    </lineage>
</organism>
<protein>
    <submittedName>
        <fullName evidence="2">Uncharacterized protein</fullName>
    </submittedName>
</protein>
<sequence length="307" mass="35325">MMQRVPSTGYYDNIIEDHSYTMFSMYPSTMNTVDWQLKEENCMVRECWLSLARAIRTGHKTRGVILDGHLIENIFLRHYVERKVMVSYISRSSSHYIRNYVGIPLRREAVEECNQSEMPSCLRYGSGIHGPLYPRKRYKSQFPKFLNECPFSGFAYKMIRCVTTNRESYRATGANQLPDITRVCRPDRGAVVRERVFPRVCKADQQIAVAFGRCLSATSRESNEVISPILYSSADVDRRRAACTDETEDPLVPRCHPLPITLHSRGLSDDSGLRSPARQVLSRKSRRWPRTAEAARPRARDHVATAR</sequence>
<proteinExistence type="predicted"/>
<evidence type="ECO:0000313" key="2">
    <source>
        <dbReference type="EMBL" id="KYM85467.1"/>
    </source>
</evidence>
<dbReference type="AlphaFoldDB" id="A0A195BLB2"/>
<reference evidence="2 3" key="1">
    <citation type="submission" date="2015-09" db="EMBL/GenBank/DDBJ databases">
        <title>Atta colombica WGS genome.</title>
        <authorList>
            <person name="Nygaard S."/>
            <person name="Hu H."/>
            <person name="Boomsma J."/>
            <person name="Zhang G."/>
        </authorList>
    </citation>
    <scope>NUCLEOTIDE SEQUENCE [LARGE SCALE GENOMIC DNA]</scope>
    <source>
        <strain evidence="2">Treedump-2</strain>
        <tissue evidence="2">Whole body</tissue>
    </source>
</reference>
<evidence type="ECO:0000313" key="3">
    <source>
        <dbReference type="Proteomes" id="UP000078540"/>
    </source>
</evidence>